<protein>
    <submittedName>
        <fullName evidence="1">Uncharacterized protein</fullName>
    </submittedName>
</protein>
<dbReference type="Proteomes" id="UP001139366">
    <property type="component" value="Unassembled WGS sequence"/>
</dbReference>
<name>A0A9X1KPZ4_9FLAO</name>
<accession>A0A9X1KPZ4</accession>
<sequence>MNIQSLNKANKEWEDFLKSLSDEEKSALQKIDEQISSTNIYHFVANKDASRFDQTLNTLSNPYKFNQELIPVIYNYYLERELHEMAFGYSVAAKNYLIENGEVIKPEVEKIMNEATHDKTLTSIKLSLNNLKSLIPQDLAKVTPDNVNNKRNLSEFVLHEIIEAGKIMLEKIDAIRNIPHEDKYNDLLIATLRLRFQIWGWSCHDQGRSGKSASGKGSGETDVMFQSNGSNIALCEAFVLTGRDKALTEKHINKCFTYNTYLESYYMIVYYKGPSPNFDSTWTSYQNDIINCPYDARWQIDQTRGLEDISAKFSNVTAFYLAKSSHGKQKSVYHLMIDLSDYTN</sequence>
<dbReference type="EMBL" id="JAINUY010000003">
    <property type="protein sequence ID" value="MBZ4035348.1"/>
    <property type="molecule type" value="Genomic_DNA"/>
</dbReference>
<reference evidence="1 2" key="1">
    <citation type="journal article" date="2023" name="Antonie Van Leeuwenhoek">
        <title>Flavobacterium potami sp. nov., a multi-metal resistance genes harbouring bacterium isolated from shallow river silt.</title>
        <authorList>
            <person name="Li S."/>
            <person name="Mao S."/>
            <person name="Mu W."/>
            <person name="Guo B."/>
            <person name="Li C."/>
            <person name="Zhu Q."/>
            <person name="Hou X."/>
            <person name="Zhao Y."/>
            <person name="Wei S."/>
            <person name="Liu H."/>
            <person name="Liu A."/>
        </authorList>
    </citation>
    <scope>NUCLEOTIDE SEQUENCE [LARGE SCALE GENOMIC DNA]</scope>
    <source>
        <strain evidence="1 2">17A</strain>
    </source>
</reference>
<evidence type="ECO:0000313" key="1">
    <source>
        <dbReference type="EMBL" id="MBZ4035348.1"/>
    </source>
</evidence>
<gene>
    <name evidence="1" type="ORF">K6T82_11270</name>
</gene>
<dbReference type="RefSeq" id="WP_066034711.1">
    <property type="nucleotide sequence ID" value="NZ_JAINUY010000003.1"/>
</dbReference>
<comment type="caution">
    <text evidence="1">The sequence shown here is derived from an EMBL/GenBank/DDBJ whole genome shotgun (WGS) entry which is preliminary data.</text>
</comment>
<evidence type="ECO:0000313" key="2">
    <source>
        <dbReference type="Proteomes" id="UP001139366"/>
    </source>
</evidence>
<proteinExistence type="predicted"/>
<dbReference type="AlphaFoldDB" id="A0A9X1KPZ4"/>
<keyword evidence="2" id="KW-1185">Reference proteome</keyword>
<dbReference type="GeneID" id="32309747"/>
<organism evidence="1 2">
    <name type="scientific">Flavobacterium potami</name>
    <dbReference type="NCBI Taxonomy" id="2872310"/>
    <lineage>
        <taxon>Bacteria</taxon>
        <taxon>Pseudomonadati</taxon>
        <taxon>Bacteroidota</taxon>
        <taxon>Flavobacteriia</taxon>
        <taxon>Flavobacteriales</taxon>
        <taxon>Flavobacteriaceae</taxon>
        <taxon>Flavobacterium</taxon>
    </lineage>
</organism>